<accession>A0AAD9JEL4</accession>
<evidence type="ECO:0000313" key="3">
    <source>
        <dbReference type="Proteomes" id="UP001208570"/>
    </source>
</evidence>
<protein>
    <submittedName>
        <fullName evidence="2">Uncharacterized protein</fullName>
    </submittedName>
</protein>
<dbReference type="EMBL" id="JAODUP010000382">
    <property type="protein sequence ID" value="KAK2150930.1"/>
    <property type="molecule type" value="Genomic_DNA"/>
</dbReference>
<comment type="caution">
    <text evidence="2">The sequence shown here is derived from an EMBL/GenBank/DDBJ whole genome shotgun (WGS) entry which is preliminary data.</text>
</comment>
<sequence>MDTQQDSKRSKRIIHNKEWISKKGRKLTAEKHSPSSDSHISDHESLIHTEIDQDAYDQVSHHVVNKDHNSERLVDNVNLDNGLKIDSDSDDDVQGTLREDLKNGQIRLK</sequence>
<name>A0AAD9JEL4_9ANNE</name>
<organism evidence="2 3">
    <name type="scientific">Paralvinella palmiformis</name>
    <dbReference type="NCBI Taxonomy" id="53620"/>
    <lineage>
        <taxon>Eukaryota</taxon>
        <taxon>Metazoa</taxon>
        <taxon>Spiralia</taxon>
        <taxon>Lophotrochozoa</taxon>
        <taxon>Annelida</taxon>
        <taxon>Polychaeta</taxon>
        <taxon>Sedentaria</taxon>
        <taxon>Canalipalpata</taxon>
        <taxon>Terebellida</taxon>
        <taxon>Terebelliformia</taxon>
        <taxon>Alvinellidae</taxon>
        <taxon>Paralvinella</taxon>
    </lineage>
</organism>
<proteinExistence type="predicted"/>
<dbReference type="AlphaFoldDB" id="A0AAD9JEL4"/>
<keyword evidence="3" id="KW-1185">Reference proteome</keyword>
<feature type="compositionally biased region" description="Basic and acidic residues" evidence="1">
    <location>
        <begin position="15"/>
        <end position="44"/>
    </location>
</feature>
<evidence type="ECO:0000313" key="2">
    <source>
        <dbReference type="EMBL" id="KAK2150930.1"/>
    </source>
</evidence>
<evidence type="ECO:0000256" key="1">
    <source>
        <dbReference type="SAM" id="MobiDB-lite"/>
    </source>
</evidence>
<gene>
    <name evidence="2" type="ORF">LSH36_382g03059</name>
</gene>
<reference evidence="2" key="1">
    <citation type="journal article" date="2023" name="Mol. Biol. Evol.">
        <title>Third-Generation Sequencing Reveals the Adaptive Role of the Epigenome in Three Deep-Sea Polychaetes.</title>
        <authorList>
            <person name="Perez M."/>
            <person name="Aroh O."/>
            <person name="Sun Y."/>
            <person name="Lan Y."/>
            <person name="Juniper S.K."/>
            <person name="Young C.R."/>
            <person name="Angers B."/>
            <person name="Qian P.Y."/>
        </authorList>
    </citation>
    <scope>NUCLEOTIDE SEQUENCE</scope>
    <source>
        <strain evidence="2">P08H-3</strain>
    </source>
</reference>
<dbReference type="Proteomes" id="UP001208570">
    <property type="component" value="Unassembled WGS sequence"/>
</dbReference>
<feature type="region of interest" description="Disordered" evidence="1">
    <location>
        <begin position="1"/>
        <end position="44"/>
    </location>
</feature>